<name>A0ABZ2PNX5_9NOCA</name>
<accession>A0ABZ2PNX5</accession>
<dbReference type="RefSeq" id="WP_338892561.1">
    <property type="nucleotide sequence ID" value="NZ_CP147846.1"/>
</dbReference>
<sequence length="131" mass="13967">MSSEYAIASDLRELLIEARQTPPWTMDLGHTIFESKASPSKTIVLPGWKSEKFLAAGFDAVEAIAMEYPRAHGDHADPDAVAALHAALLPIGELLTAHDVACGVPLNVAFRNTARTIRFGMVSAAVQVVAA</sequence>
<dbReference type="EMBL" id="CP147846">
    <property type="protein sequence ID" value="WXG70875.1"/>
    <property type="molecule type" value="Genomic_DNA"/>
</dbReference>
<evidence type="ECO:0000313" key="1">
    <source>
        <dbReference type="EMBL" id="WXG70875.1"/>
    </source>
</evidence>
<evidence type="ECO:0000313" key="2">
    <source>
        <dbReference type="Proteomes" id="UP001432000"/>
    </source>
</evidence>
<organism evidence="1 2">
    <name type="scientific">Rhodococcus sovatensis</name>
    <dbReference type="NCBI Taxonomy" id="1805840"/>
    <lineage>
        <taxon>Bacteria</taxon>
        <taxon>Bacillati</taxon>
        <taxon>Actinomycetota</taxon>
        <taxon>Actinomycetes</taxon>
        <taxon>Mycobacteriales</taxon>
        <taxon>Nocardiaceae</taxon>
        <taxon>Rhodococcus</taxon>
    </lineage>
</organism>
<keyword evidence="2" id="KW-1185">Reference proteome</keyword>
<proteinExistence type="predicted"/>
<dbReference type="Proteomes" id="UP001432000">
    <property type="component" value="Chromosome"/>
</dbReference>
<protein>
    <submittedName>
        <fullName evidence="1">Uncharacterized protein</fullName>
    </submittedName>
</protein>
<gene>
    <name evidence="1" type="ORF">WDS16_10510</name>
</gene>
<reference evidence="1 2" key="1">
    <citation type="submission" date="2024-03" db="EMBL/GenBank/DDBJ databases">
        <title>Natural products discovery in diverse microorganisms through a two-stage MS feature dereplication strategy.</title>
        <authorList>
            <person name="Zhang R."/>
        </authorList>
    </citation>
    <scope>NUCLEOTIDE SEQUENCE [LARGE SCALE GENOMIC DNA]</scope>
    <source>
        <strain evidence="1 2">18930</strain>
    </source>
</reference>